<name>A0A4P9Y567_9FUNG</name>
<dbReference type="Gene3D" id="3.40.50.150">
    <property type="entry name" value="Vaccinia Virus protein VP39"/>
    <property type="match status" value="1"/>
</dbReference>
<protein>
    <submittedName>
        <fullName evidence="2">Uncharacterized protein</fullName>
    </submittedName>
</protein>
<dbReference type="InterPro" id="IPR029063">
    <property type="entry name" value="SAM-dependent_MTases_sf"/>
</dbReference>
<dbReference type="AlphaFoldDB" id="A0A4P9Y567"/>
<evidence type="ECO:0000256" key="1">
    <source>
        <dbReference type="ARBA" id="ARBA00022691"/>
    </source>
</evidence>
<proteinExistence type="predicted"/>
<gene>
    <name evidence="2" type="ORF">BJ684DRAFT_15529</name>
</gene>
<dbReference type="Proteomes" id="UP000267251">
    <property type="component" value="Unassembled WGS sequence"/>
</dbReference>
<dbReference type="PANTHER" id="PTHR13600:SF21">
    <property type="entry name" value="LEUCINE CARBOXYL METHYLTRANSFERASE 1"/>
    <property type="match status" value="1"/>
</dbReference>
<dbReference type="GO" id="GO:0018423">
    <property type="term" value="F:protein C-terminal leucine carboxyl O-methyltransferase activity"/>
    <property type="evidence" value="ECO:0007669"/>
    <property type="project" value="TreeGrafter"/>
</dbReference>
<sequence length="136" mass="15805">MDPEISKDLFQWPVSSGFDQAAFLLYDPISPGDPFGSMMIHNLRDRGIELPGALSHPGKSEIIDRFIKYQWSGSPTALRIDEIYEKHLSDKERARMAKLEMLDEMEEFRLLCSHYLVSWAYRGPEDVWSHWSMTLP</sequence>
<dbReference type="EMBL" id="KZ987880">
    <property type="protein sequence ID" value="RKP14136.1"/>
    <property type="molecule type" value="Genomic_DNA"/>
</dbReference>
<dbReference type="InterPro" id="IPR016651">
    <property type="entry name" value="LCMT1"/>
</dbReference>
<evidence type="ECO:0000313" key="3">
    <source>
        <dbReference type="Proteomes" id="UP000267251"/>
    </source>
</evidence>
<keyword evidence="1" id="KW-0949">S-adenosyl-L-methionine</keyword>
<dbReference type="OrthoDB" id="203237at2759"/>
<organism evidence="2 3">
    <name type="scientific">Piptocephalis cylindrospora</name>
    <dbReference type="NCBI Taxonomy" id="1907219"/>
    <lineage>
        <taxon>Eukaryota</taxon>
        <taxon>Fungi</taxon>
        <taxon>Fungi incertae sedis</taxon>
        <taxon>Zoopagomycota</taxon>
        <taxon>Zoopagomycotina</taxon>
        <taxon>Zoopagomycetes</taxon>
        <taxon>Zoopagales</taxon>
        <taxon>Piptocephalidaceae</taxon>
        <taxon>Piptocephalis</taxon>
    </lineage>
</organism>
<dbReference type="PANTHER" id="PTHR13600">
    <property type="entry name" value="LEUCINE CARBOXYL METHYLTRANSFERASE"/>
    <property type="match status" value="1"/>
</dbReference>
<evidence type="ECO:0000313" key="2">
    <source>
        <dbReference type="EMBL" id="RKP14136.1"/>
    </source>
</evidence>
<reference evidence="3" key="1">
    <citation type="journal article" date="2018" name="Nat. Microbiol.">
        <title>Leveraging single-cell genomics to expand the fungal tree of life.</title>
        <authorList>
            <person name="Ahrendt S.R."/>
            <person name="Quandt C.A."/>
            <person name="Ciobanu D."/>
            <person name="Clum A."/>
            <person name="Salamov A."/>
            <person name="Andreopoulos B."/>
            <person name="Cheng J.F."/>
            <person name="Woyke T."/>
            <person name="Pelin A."/>
            <person name="Henrissat B."/>
            <person name="Reynolds N.K."/>
            <person name="Benny G.L."/>
            <person name="Smith M.E."/>
            <person name="James T.Y."/>
            <person name="Grigoriev I.V."/>
        </authorList>
    </citation>
    <scope>NUCLEOTIDE SEQUENCE [LARGE SCALE GENOMIC DNA]</scope>
</reference>
<accession>A0A4P9Y567</accession>
<keyword evidence="3" id="KW-1185">Reference proteome</keyword>
<dbReference type="SUPFAM" id="SSF53335">
    <property type="entry name" value="S-adenosyl-L-methionine-dependent methyltransferases"/>
    <property type="match status" value="1"/>
</dbReference>